<organism evidence="2 3">
    <name type="scientific">Volvox reticuliferus</name>
    <dbReference type="NCBI Taxonomy" id="1737510"/>
    <lineage>
        <taxon>Eukaryota</taxon>
        <taxon>Viridiplantae</taxon>
        <taxon>Chlorophyta</taxon>
        <taxon>core chlorophytes</taxon>
        <taxon>Chlorophyceae</taxon>
        <taxon>CS clade</taxon>
        <taxon>Chlamydomonadales</taxon>
        <taxon>Volvocaceae</taxon>
        <taxon>Volvox</taxon>
    </lineage>
</organism>
<feature type="region of interest" description="Disordered" evidence="1">
    <location>
        <begin position="180"/>
        <end position="246"/>
    </location>
</feature>
<protein>
    <submittedName>
        <fullName evidence="2">Uncharacterized protein</fullName>
    </submittedName>
</protein>
<accession>A0A8J4FQI2</accession>
<dbReference type="AlphaFoldDB" id="A0A8J4FQI2"/>
<feature type="region of interest" description="Disordered" evidence="1">
    <location>
        <begin position="71"/>
        <end position="107"/>
    </location>
</feature>
<evidence type="ECO:0000313" key="3">
    <source>
        <dbReference type="Proteomes" id="UP000747110"/>
    </source>
</evidence>
<feature type="compositionally biased region" description="Polar residues" evidence="1">
    <location>
        <begin position="213"/>
        <end position="222"/>
    </location>
</feature>
<proteinExistence type="predicted"/>
<comment type="caution">
    <text evidence="2">The sequence shown here is derived from an EMBL/GenBank/DDBJ whole genome shotgun (WGS) entry which is preliminary data.</text>
</comment>
<feature type="compositionally biased region" description="Low complexity" evidence="1">
    <location>
        <begin position="95"/>
        <end position="105"/>
    </location>
</feature>
<keyword evidence="3" id="KW-1185">Reference proteome</keyword>
<dbReference type="EMBL" id="BNCP01000034">
    <property type="protein sequence ID" value="GIL85995.1"/>
    <property type="molecule type" value="Genomic_DNA"/>
</dbReference>
<dbReference type="OrthoDB" id="552875at2759"/>
<reference evidence="2" key="1">
    <citation type="journal article" date="2021" name="Proc. Natl. Acad. Sci. U.S.A.">
        <title>Three genomes in the algal genus Volvox reveal the fate of a haploid sex-determining region after a transition to homothallism.</title>
        <authorList>
            <person name="Yamamoto K."/>
            <person name="Hamaji T."/>
            <person name="Kawai-Toyooka H."/>
            <person name="Matsuzaki R."/>
            <person name="Takahashi F."/>
            <person name="Nishimura Y."/>
            <person name="Kawachi M."/>
            <person name="Noguchi H."/>
            <person name="Minakuchi Y."/>
            <person name="Umen J.G."/>
            <person name="Toyoda A."/>
            <person name="Nozaki H."/>
        </authorList>
    </citation>
    <scope>NUCLEOTIDE SEQUENCE</scope>
    <source>
        <strain evidence="2">NIES-3786</strain>
    </source>
</reference>
<sequence length="736" mass="76846">QPPQHPAVRKAALQGLSPGAAATCGGGGKPSVPAALLARYLRVGSRAHNPLDTVRVMWALLRLQMPDAGSLLQPAEFDGDSSSSGGNEGGPATGPPQQQQQQQQPDPMRHLGRILFRQLQNRDRALAALRGARPGELYGTWQLAVQVTVLIRDRALVRQHSEAALAQLDSALALLEATLTEPGSRSISPSGSESKSGSESGSAPAAPLDPRQKQQNHVQASTEKVGGSSGVVQGRRSDAEATAPATAVHDSWVTAVVSLQDFLELCKEAGTGREAAADSAAAAVDGAGGGGRPAWDVLPWSDAEWQSVLGDTEQRAAVLLSTWPELGRLVEQLPQGQNHEGNETAEKRGPKWGGAVSMPRGTATAAAVVAADAVQKQQQQRRLRIHMQSYSALHFCTLELLYRAVKAQAPDATLLTPLSPPEADATSATTRSQRILSAVALPYSAAVDMVFTDVSGRRVGLCLAHLGASRRAPGEIAVLQYALVGWPEADVAAAQQRFRTARAAATVAAAHAQARAARTAAATAAASSAFAIVGAAAAAAAVAVASQSGDASDAAMPWSLNMAAPRYCTAAAAVAADADADATASSEASHEGVTDRCKHQLEMGVGNGGREVDLTDEEYSGLEERALAEAAAAALEADAAAVTAAAATGIVVTPATPQVSNLDLDDVIALELDHDWFHLRESYYDAVRRQNKWDPDVRQAISMAMSYMELPWEAQLDMVWHALAAAGVELPIRVFA</sequence>
<feature type="compositionally biased region" description="Low complexity" evidence="1">
    <location>
        <begin position="180"/>
        <end position="206"/>
    </location>
</feature>
<gene>
    <name evidence="2" type="ORF">Vretifemale_14266</name>
</gene>
<name>A0A8J4FQI2_9CHLO</name>
<dbReference type="Proteomes" id="UP000747110">
    <property type="component" value="Unassembled WGS sequence"/>
</dbReference>
<feature type="non-terminal residue" evidence="2">
    <location>
        <position position="736"/>
    </location>
</feature>
<evidence type="ECO:0000313" key="2">
    <source>
        <dbReference type="EMBL" id="GIL85995.1"/>
    </source>
</evidence>
<evidence type="ECO:0000256" key="1">
    <source>
        <dbReference type="SAM" id="MobiDB-lite"/>
    </source>
</evidence>